<comment type="caution">
    <text evidence="1">The sequence shown here is derived from an EMBL/GenBank/DDBJ whole genome shotgun (WGS) entry which is preliminary data.</text>
</comment>
<evidence type="ECO:0000313" key="2">
    <source>
        <dbReference type="Proteomes" id="UP000886523"/>
    </source>
</evidence>
<proteinExistence type="predicted"/>
<sequence length="52" mass="5977">MEAWGDEERLEIRKGGRAPRPRSSCPLLLVDAVCYPLTLNWLCSHICIGFRF</sequence>
<dbReference type="Proteomes" id="UP000886523">
    <property type="component" value="Unassembled WGS sequence"/>
</dbReference>
<reference evidence="1" key="1">
    <citation type="journal article" date="2020" name="Nat. Commun.">
        <title>Large-scale genome sequencing of mycorrhizal fungi provides insights into the early evolution of symbiotic traits.</title>
        <authorList>
            <person name="Miyauchi S."/>
            <person name="Kiss E."/>
            <person name="Kuo A."/>
            <person name="Drula E."/>
            <person name="Kohler A."/>
            <person name="Sanchez-Garcia M."/>
            <person name="Morin E."/>
            <person name="Andreopoulos B."/>
            <person name="Barry K.W."/>
            <person name="Bonito G."/>
            <person name="Buee M."/>
            <person name="Carver A."/>
            <person name="Chen C."/>
            <person name="Cichocki N."/>
            <person name="Clum A."/>
            <person name="Culley D."/>
            <person name="Crous P.W."/>
            <person name="Fauchery L."/>
            <person name="Girlanda M."/>
            <person name="Hayes R.D."/>
            <person name="Keri Z."/>
            <person name="LaButti K."/>
            <person name="Lipzen A."/>
            <person name="Lombard V."/>
            <person name="Magnuson J."/>
            <person name="Maillard F."/>
            <person name="Murat C."/>
            <person name="Nolan M."/>
            <person name="Ohm R.A."/>
            <person name="Pangilinan J."/>
            <person name="Pereira M.F."/>
            <person name="Perotto S."/>
            <person name="Peter M."/>
            <person name="Pfister S."/>
            <person name="Riley R."/>
            <person name="Sitrit Y."/>
            <person name="Stielow J.B."/>
            <person name="Szollosi G."/>
            <person name="Zifcakova L."/>
            <person name="Stursova M."/>
            <person name="Spatafora J.W."/>
            <person name="Tedersoo L."/>
            <person name="Vaario L.M."/>
            <person name="Yamada A."/>
            <person name="Yan M."/>
            <person name="Wang P."/>
            <person name="Xu J."/>
            <person name="Bruns T."/>
            <person name="Baldrian P."/>
            <person name="Vilgalys R."/>
            <person name="Dunand C."/>
            <person name="Henrissat B."/>
            <person name="Grigoriev I.V."/>
            <person name="Hibbett D."/>
            <person name="Nagy L.G."/>
            <person name="Martin F.M."/>
        </authorList>
    </citation>
    <scope>NUCLEOTIDE SEQUENCE</scope>
    <source>
        <strain evidence="1">UP504</strain>
    </source>
</reference>
<dbReference type="EMBL" id="MU128917">
    <property type="protein sequence ID" value="KAF9519545.1"/>
    <property type="molecule type" value="Genomic_DNA"/>
</dbReference>
<protein>
    <submittedName>
        <fullName evidence="1">Uncharacterized protein</fullName>
    </submittedName>
</protein>
<feature type="non-terminal residue" evidence="1">
    <location>
        <position position="1"/>
    </location>
</feature>
<keyword evidence="2" id="KW-1185">Reference proteome</keyword>
<name>A0A9P6B8L7_9AGAM</name>
<gene>
    <name evidence="1" type="ORF">BS47DRAFT_1336993</name>
</gene>
<evidence type="ECO:0000313" key="1">
    <source>
        <dbReference type="EMBL" id="KAF9519545.1"/>
    </source>
</evidence>
<dbReference type="AlphaFoldDB" id="A0A9P6B8L7"/>
<accession>A0A9P6B8L7</accession>
<organism evidence="1 2">
    <name type="scientific">Hydnum rufescens UP504</name>
    <dbReference type="NCBI Taxonomy" id="1448309"/>
    <lineage>
        <taxon>Eukaryota</taxon>
        <taxon>Fungi</taxon>
        <taxon>Dikarya</taxon>
        <taxon>Basidiomycota</taxon>
        <taxon>Agaricomycotina</taxon>
        <taxon>Agaricomycetes</taxon>
        <taxon>Cantharellales</taxon>
        <taxon>Hydnaceae</taxon>
        <taxon>Hydnum</taxon>
    </lineage>
</organism>